<reference evidence="1" key="2">
    <citation type="submission" date="2020-02" db="EMBL/GenBank/DDBJ databases">
        <authorList>
            <consortium name="NCBI Pathogen Detection Project"/>
        </authorList>
    </citation>
    <scope>NUCLEOTIDE SEQUENCE</scope>
    <source>
        <strain evidence="1">MA.CIT_D2.17</strain>
    </source>
</reference>
<comment type="caution">
    <text evidence="1">The sequence shown here is derived from an EMBL/GenBank/DDBJ whole genome shotgun (WGS) entry which is preliminary data.</text>
</comment>
<reference evidence="1" key="1">
    <citation type="journal article" date="2018" name="Genome Biol.">
        <title>SKESA: strategic k-mer extension for scrupulous assemblies.</title>
        <authorList>
            <person name="Souvorov A."/>
            <person name="Agarwala R."/>
            <person name="Lipman D.J."/>
        </authorList>
    </citation>
    <scope>NUCLEOTIDE SEQUENCE</scope>
    <source>
        <strain evidence="1">MA.CIT_D2.17</strain>
    </source>
</reference>
<dbReference type="AlphaFoldDB" id="A0A747SD87"/>
<name>A0A747SD87_SALER</name>
<protein>
    <submittedName>
        <fullName evidence="1">Uncharacterized protein</fullName>
    </submittedName>
</protein>
<dbReference type="EMBL" id="DAAVGJ010000019">
    <property type="protein sequence ID" value="HAF4687131.1"/>
    <property type="molecule type" value="Genomic_DNA"/>
</dbReference>
<organism evidence="1">
    <name type="scientific">Salmonella enterica</name>
    <name type="common">Salmonella choleraesuis</name>
    <dbReference type="NCBI Taxonomy" id="28901"/>
    <lineage>
        <taxon>Bacteria</taxon>
        <taxon>Pseudomonadati</taxon>
        <taxon>Pseudomonadota</taxon>
        <taxon>Gammaproteobacteria</taxon>
        <taxon>Enterobacterales</taxon>
        <taxon>Enterobacteriaceae</taxon>
        <taxon>Salmonella</taxon>
    </lineage>
</organism>
<proteinExistence type="predicted"/>
<gene>
    <name evidence="1" type="ORF">G8N23_004872</name>
</gene>
<accession>A0A747SD87</accession>
<evidence type="ECO:0000313" key="1">
    <source>
        <dbReference type="EMBL" id="HAF4687131.1"/>
    </source>
</evidence>
<sequence>MTWGCRRYTKNFLRGVEKTPPRRRMQERAAADWRTFDNASRYLTAETKAATPTLRLFPFSL</sequence>